<feature type="transmembrane region" description="Helical" evidence="2">
    <location>
        <begin position="239"/>
        <end position="261"/>
    </location>
</feature>
<dbReference type="GO" id="GO:0005886">
    <property type="term" value="C:plasma membrane"/>
    <property type="evidence" value="ECO:0000318"/>
    <property type="project" value="GO_Central"/>
</dbReference>
<reference evidence="4 5" key="1">
    <citation type="journal article" date="2006" name="Nature">
        <title>Global trends of whole-genome duplications revealed by the ciliate Paramecium tetraurelia.</title>
        <authorList>
            <consortium name="Genoscope"/>
            <person name="Aury J.-M."/>
            <person name="Jaillon O."/>
            <person name="Duret L."/>
            <person name="Noel B."/>
            <person name="Jubin C."/>
            <person name="Porcel B.M."/>
            <person name="Segurens B."/>
            <person name="Daubin V."/>
            <person name="Anthouard V."/>
            <person name="Aiach N."/>
            <person name="Arnaiz O."/>
            <person name="Billaut A."/>
            <person name="Beisson J."/>
            <person name="Blanc I."/>
            <person name="Bouhouche K."/>
            <person name="Camara F."/>
            <person name="Duharcourt S."/>
            <person name="Guigo R."/>
            <person name="Gogendeau D."/>
            <person name="Katinka M."/>
            <person name="Keller A.-M."/>
            <person name="Kissmehl R."/>
            <person name="Klotz C."/>
            <person name="Koll F."/>
            <person name="Le Moue A."/>
            <person name="Lepere C."/>
            <person name="Malinsky S."/>
            <person name="Nowacki M."/>
            <person name="Nowak J.K."/>
            <person name="Plattner H."/>
            <person name="Poulain J."/>
            <person name="Ruiz F."/>
            <person name="Serrano V."/>
            <person name="Zagulski M."/>
            <person name="Dessen P."/>
            <person name="Betermier M."/>
            <person name="Weissenbach J."/>
            <person name="Scarpelli C."/>
            <person name="Schachter V."/>
            <person name="Sperling L."/>
            <person name="Meyer E."/>
            <person name="Cohen J."/>
            <person name="Wincker P."/>
        </authorList>
    </citation>
    <scope>NUCLEOTIDE SEQUENCE [LARGE SCALE GENOMIC DNA]</scope>
    <source>
        <strain evidence="4 5">Stock d4-2</strain>
    </source>
</reference>
<dbReference type="Pfam" id="PF07885">
    <property type="entry name" value="Ion_trans_2"/>
    <property type="match status" value="1"/>
</dbReference>
<evidence type="ECO:0000313" key="4">
    <source>
        <dbReference type="EMBL" id="CAK92688.1"/>
    </source>
</evidence>
<dbReference type="eggNOG" id="KOG0498">
    <property type="taxonomic scope" value="Eukaryota"/>
</dbReference>
<dbReference type="PANTHER" id="PTHR10217:SF435">
    <property type="entry name" value="POTASSIUM VOLTAGE-GATED CHANNEL PROTEIN EAG"/>
    <property type="match status" value="1"/>
</dbReference>
<dbReference type="GO" id="GO:0005249">
    <property type="term" value="F:voltage-gated potassium channel activity"/>
    <property type="evidence" value="ECO:0000318"/>
    <property type="project" value="GO_Central"/>
</dbReference>
<dbReference type="InterPro" id="IPR013099">
    <property type="entry name" value="K_chnl_dom"/>
</dbReference>
<feature type="transmembrane region" description="Helical" evidence="2">
    <location>
        <begin position="381"/>
        <end position="401"/>
    </location>
</feature>
<evidence type="ECO:0000259" key="3">
    <source>
        <dbReference type="Pfam" id="PF07885"/>
    </source>
</evidence>
<gene>
    <name evidence="4" type="ORF">GSPATT00025422001</name>
</gene>
<dbReference type="AlphaFoldDB" id="A0EBM1"/>
<feature type="transmembrane region" description="Helical" evidence="2">
    <location>
        <begin position="343"/>
        <end position="361"/>
    </location>
</feature>
<keyword evidence="2" id="KW-0812">Transmembrane</keyword>
<sequence length="1011" mass="120386">MKNLKPEDNYSNSLDRELRAEQNEDFEQQYLEYCLKESRPSSVFQNGMFSMSRTDKTPDITYTPKPEQDFLQNDVISLSELPTQINRSSKDTGSSLMTFFFIRRFLEKVGQKRRQLETLNEMIKPQKSKVQNLHSSNVIAYAKQFKRKELSFISVQRILTKQIIKKRAFEELKETLQQIQTSLFKQLLLLLSCIPLIQPESKFKMYWDFFVTFMRGILVFLVPLEISFHSKILVSEDRIFSTLLFIILQLDYIVNINTITYKTGKAIQDRWEIIKLQTNRSTLIDQGITIILLVNTYMPSGNYDLILILLLSQLKYVYESFLKVDQISYLTRPQRGRIGLLKFLLSLIYIAHLFSCIWFWFSSIDDEDSWIISKRLGNLRWSSQYLEAFYFAIVTMLTIGYGDNVPQNQIEKIVTIIFILCACLWFSYSVNFIGGIIDDITQNQVERNKKMRVINKYMREREIPYALQYQIKEYLTYRWKEDDEIDLEMEQALLGQLSDELKEELDKQAYKIFNLKCEFLQKYFSAEFRNALFKSIKRKIIQPQNTFSIEFDGEYHLCYIEQGILLYQHSDGKQRSKINSHISHGRFICVKEFLLHSQEKELFKAAGYVSLLMLSKSDFLETLRDFPEDFQKYCQLRDQLILNLDQQLIKEGQFCPVCNKIDHQLNQCPQVQLIPNKELVLKRHAYNQYQERKYHKRRTIEKPIMTRAEMLFVQECARIFALDNPQLIQNQQKCQNIVDQDLEPNIVFLGNEDQLPSVKVFPVTEEFLVTSGHQRAVKCIDLEIQSDVRIEKQSKFTQKYNSKRIYKSGSIYDHKFLRQNTKSPSLLSNLNEPSIESYPGETIISNEVEEYRNQIKEFEQVHAENIKIIYNKMQKYIDDPQLVKQIKEITYLYIQLYYESEPNLDSIYHYDYYFPSHNITSIIEQINKNKQNWQQLILNRLQMFMFYPFQFILKFLKHKRTKAYVSIINKFESIQRVRHKMMLLRVTKSQLKRNKVLPEVQIKNCKLQKKQ</sequence>
<dbReference type="SUPFAM" id="SSF51206">
    <property type="entry name" value="cAMP-binding domain-like"/>
    <property type="match status" value="1"/>
</dbReference>
<dbReference type="HOGENOM" id="CLU_007129_0_0_1"/>
<evidence type="ECO:0000256" key="1">
    <source>
        <dbReference type="SAM" id="MobiDB-lite"/>
    </source>
</evidence>
<feature type="domain" description="Potassium channel" evidence="3">
    <location>
        <begin position="379"/>
        <end position="436"/>
    </location>
</feature>
<dbReference type="InterPro" id="IPR014710">
    <property type="entry name" value="RmlC-like_jellyroll"/>
</dbReference>
<dbReference type="Gene3D" id="2.60.120.10">
    <property type="entry name" value="Jelly Rolls"/>
    <property type="match status" value="1"/>
</dbReference>
<dbReference type="InterPro" id="IPR018490">
    <property type="entry name" value="cNMP-bd_dom_sf"/>
</dbReference>
<dbReference type="InParanoid" id="A0EBM1"/>
<evidence type="ECO:0000313" key="5">
    <source>
        <dbReference type="Proteomes" id="UP000000600"/>
    </source>
</evidence>
<protein>
    <recommendedName>
        <fullName evidence="3">Potassium channel domain-containing protein</fullName>
    </recommendedName>
</protein>
<dbReference type="InterPro" id="IPR050818">
    <property type="entry name" value="KCNH_animal-type"/>
</dbReference>
<dbReference type="KEGG" id="ptm:GSPATT00025422001"/>
<keyword evidence="2" id="KW-1133">Transmembrane helix</keyword>
<dbReference type="OrthoDB" id="421226at2759"/>
<dbReference type="RefSeq" id="XP_001460085.1">
    <property type="nucleotide sequence ID" value="XM_001460048.1"/>
</dbReference>
<name>A0EBM1_PARTE</name>
<proteinExistence type="predicted"/>
<dbReference type="GeneID" id="5045870"/>
<dbReference type="SUPFAM" id="SSF81324">
    <property type="entry name" value="Voltage-gated potassium channels"/>
    <property type="match status" value="1"/>
</dbReference>
<keyword evidence="2" id="KW-0472">Membrane</keyword>
<evidence type="ECO:0000256" key="2">
    <source>
        <dbReference type="SAM" id="Phobius"/>
    </source>
</evidence>
<feature type="transmembrane region" description="Helical" evidence="2">
    <location>
        <begin position="413"/>
        <end position="437"/>
    </location>
</feature>
<dbReference type="PANTHER" id="PTHR10217">
    <property type="entry name" value="VOLTAGE AND LIGAND GATED POTASSIUM CHANNEL"/>
    <property type="match status" value="1"/>
</dbReference>
<feature type="transmembrane region" description="Helical" evidence="2">
    <location>
        <begin position="205"/>
        <end position="224"/>
    </location>
</feature>
<dbReference type="OMA" id="YIVNINT"/>
<dbReference type="Gene3D" id="1.10.287.630">
    <property type="entry name" value="Helix hairpin bin"/>
    <property type="match status" value="1"/>
</dbReference>
<dbReference type="GO" id="GO:0042391">
    <property type="term" value="P:regulation of membrane potential"/>
    <property type="evidence" value="ECO:0000318"/>
    <property type="project" value="GO_Central"/>
</dbReference>
<keyword evidence="5" id="KW-1185">Reference proteome</keyword>
<dbReference type="Gene3D" id="1.10.287.70">
    <property type="match status" value="1"/>
</dbReference>
<dbReference type="GO" id="GO:0071805">
    <property type="term" value="P:potassium ion transmembrane transport"/>
    <property type="evidence" value="ECO:0000318"/>
    <property type="project" value="GO_Central"/>
</dbReference>
<feature type="region of interest" description="Disordered" evidence="1">
    <location>
        <begin position="1"/>
        <end position="21"/>
    </location>
</feature>
<dbReference type="Proteomes" id="UP000000600">
    <property type="component" value="Unassembled WGS sequence"/>
</dbReference>
<organism evidence="4 5">
    <name type="scientific">Paramecium tetraurelia</name>
    <dbReference type="NCBI Taxonomy" id="5888"/>
    <lineage>
        <taxon>Eukaryota</taxon>
        <taxon>Sar</taxon>
        <taxon>Alveolata</taxon>
        <taxon>Ciliophora</taxon>
        <taxon>Intramacronucleata</taxon>
        <taxon>Oligohymenophorea</taxon>
        <taxon>Peniculida</taxon>
        <taxon>Parameciidae</taxon>
        <taxon>Paramecium</taxon>
    </lineage>
</organism>
<dbReference type="EMBL" id="CT868669">
    <property type="protein sequence ID" value="CAK92688.1"/>
    <property type="molecule type" value="Genomic_DNA"/>
</dbReference>
<accession>A0EBM1</accession>